<dbReference type="RefSeq" id="WP_254100284.1">
    <property type="nucleotide sequence ID" value="NZ_JANATA010000010.1"/>
</dbReference>
<dbReference type="EC" id="2.7.13.3" evidence="2"/>
<keyword evidence="9" id="KW-0067">ATP-binding</keyword>
<feature type="modified residue" description="4-aspartylphosphate" evidence="6">
    <location>
        <position position="703"/>
    </location>
</feature>
<dbReference type="SUPFAM" id="SSF52172">
    <property type="entry name" value="CheY-like"/>
    <property type="match status" value="1"/>
</dbReference>
<dbReference type="AlphaFoldDB" id="A0AA41X2L7"/>
<keyword evidence="9" id="KW-0547">Nucleotide-binding</keyword>
<dbReference type="InterPro" id="IPR036097">
    <property type="entry name" value="HisK_dim/P_sf"/>
</dbReference>
<accession>A0AA41X2L7</accession>
<dbReference type="GO" id="GO:0005524">
    <property type="term" value="F:ATP binding"/>
    <property type="evidence" value="ECO:0007669"/>
    <property type="project" value="UniProtKB-KW"/>
</dbReference>
<keyword evidence="5" id="KW-0418">Kinase</keyword>
<dbReference type="CDD" id="cd17546">
    <property type="entry name" value="REC_hyHK_CKI1_RcsC-like"/>
    <property type="match status" value="1"/>
</dbReference>
<dbReference type="SMART" id="SM00448">
    <property type="entry name" value="REC"/>
    <property type="match status" value="1"/>
</dbReference>
<dbReference type="PROSITE" id="PS50110">
    <property type="entry name" value="RESPONSE_REGULATORY"/>
    <property type="match status" value="1"/>
</dbReference>
<dbReference type="InterPro" id="IPR036890">
    <property type="entry name" value="HATPase_C_sf"/>
</dbReference>
<comment type="catalytic activity">
    <reaction evidence="1">
        <text>ATP + protein L-histidine = ADP + protein N-phospho-L-histidine.</text>
        <dbReference type="EC" id="2.7.13.3"/>
    </reaction>
</comment>
<evidence type="ECO:0000256" key="1">
    <source>
        <dbReference type="ARBA" id="ARBA00000085"/>
    </source>
</evidence>
<sequence length="773" mass="87248">MNNCTERPQNWPRMYLALVFYILLSSLGSNTYADNQSLNDESYPLGTIQNPINLLMVVYNSPMVPWTQAMQNGFIKGVNETDLVVNVFTESIYASITADEKLSLDLSTLFTGKYKHIKFHGMYTESTDANKHIDIFRSFKNDLNIPIYAFEYNEDITGKGFIKTSYQDELNLLESNARIIALQRPKLETLHVIRGANINLDFYQTELTSFLQTYSPGVKVSEVEYSSLATLQQQIAQIPASDAIMYFPVFYQEGQERFTPREFIKEIQGYSQTPIYTMWHSLFSDAVVGGTMIDAEAIGKNAVFTLLTAIDTGRFPRSMDIGVTVFDYQQLRDYHLPIPDFIEDVEVANVPGSIWVDYPHEIIVILLITLILLSFSFIYRQKVLKDAYAKANYLAQAKSKFLENVSHEIRTPINGILGAIPLIKNYPLTNEQQQYLHLVEFSSDVLLSNMNDILEYSKIESNTYYLEPVSFSPKTLIDGAFTYAKMINAKHDIELILIDNKLIDVPLYGDARRLKQVILNVLNNAVKYTERGSIVLQAEIAMKDGKYCLNISVTDTGVGISQDLQNKVFEPFSQFNQNNEAIGGTGLGLSLSKAFVKLMSGKISLTSRLGQGTTVEFECPFELSAEPILSEVTASAETNKAMTENKRVRDPRILIVEDNEINQTILLAQLEKIYPYCHVVENGQLCLEALKATPDYYDLIIMDIKMPVMSGDVAAKHIRLGHCGERNKQLPIVALTAHIAPDGEYANVFNEQLTKPTPADMIIKTVQKYLILH</sequence>
<comment type="caution">
    <text evidence="9">The sequence shown here is derived from an EMBL/GenBank/DDBJ whole genome shotgun (WGS) entry which is preliminary data.</text>
</comment>
<evidence type="ECO:0000259" key="7">
    <source>
        <dbReference type="PROSITE" id="PS50109"/>
    </source>
</evidence>
<dbReference type="InterPro" id="IPR011006">
    <property type="entry name" value="CheY-like_superfamily"/>
</dbReference>
<evidence type="ECO:0000256" key="5">
    <source>
        <dbReference type="ARBA" id="ARBA00022777"/>
    </source>
</evidence>
<keyword evidence="10" id="KW-1185">Reference proteome</keyword>
<dbReference type="InterPro" id="IPR003661">
    <property type="entry name" value="HisK_dim/P_dom"/>
</dbReference>
<organism evidence="9 10">
    <name type="scientific">Opacimonas viscosa</name>
    <dbReference type="NCBI Taxonomy" id="2961944"/>
    <lineage>
        <taxon>Bacteria</taxon>
        <taxon>Pseudomonadati</taxon>
        <taxon>Pseudomonadota</taxon>
        <taxon>Gammaproteobacteria</taxon>
        <taxon>Alteromonadales</taxon>
        <taxon>Alteromonadaceae</taxon>
        <taxon>Opacimonas</taxon>
    </lineage>
</organism>
<dbReference type="Proteomes" id="UP001165413">
    <property type="component" value="Unassembled WGS sequence"/>
</dbReference>
<name>A0AA41X2L7_9ALTE</name>
<evidence type="ECO:0000256" key="3">
    <source>
        <dbReference type="ARBA" id="ARBA00022553"/>
    </source>
</evidence>
<dbReference type="SUPFAM" id="SSF47384">
    <property type="entry name" value="Homodimeric domain of signal transducing histidine kinase"/>
    <property type="match status" value="1"/>
</dbReference>
<evidence type="ECO:0000313" key="10">
    <source>
        <dbReference type="Proteomes" id="UP001165413"/>
    </source>
</evidence>
<proteinExistence type="predicted"/>
<dbReference type="Gene3D" id="1.10.287.130">
    <property type="match status" value="1"/>
</dbReference>
<dbReference type="PROSITE" id="PS50109">
    <property type="entry name" value="HIS_KIN"/>
    <property type="match status" value="1"/>
</dbReference>
<dbReference type="GO" id="GO:0000155">
    <property type="term" value="F:phosphorelay sensor kinase activity"/>
    <property type="evidence" value="ECO:0007669"/>
    <property type="project" value="InterPro"/>
</dbReference>
<dbReference type="InterPro" id="IPR003594">
    <property type="entry name" value="HATPase_dom"/>
</dbReference>
<feature type="domain" description="Histidine kinase" evidence="7">
    <location>
        <begin position="404"/>
        <end position="623"/>
    </location>
</feature>
<dbReference type="InterPro" id="IPR004358">
    <property type="entry name" value="Sig_transdc_His_kin-like_C"/>
</dbReference>
<dbReference type="PANTHER" id="PTHR43047:SF72">
    <property type="entry name" value="OSMOSENSING HISTIDINE PROTEIN KINASE SLN1"/>
    <property type="match status" value="1"/>
</dbReference>
<evidence type="ECO:0000256" key="2">
    <source>
        <dbReference type="ARBA" id="ARBA00012438"/>
    </source>
</evidence>
<protein>
    <recommendedName>
        <fullName evidence="2">histidine kinase</fullName>
        <ecNumber evidence="2">2.7.13.3</ecNumber>
    </recommendedName>
</protein>
<evidence type="ECO:0000256" key="6">
    <source>
        <dbReference type="PROSITE-ProRule" id="PRU00169"/>
    </source>
</evidence>
<evidence type="ECO:0000256" key="4">
    <source>
        <dbReference type="ARBA" id="ARBA00022679"/>
    </source>
</evidence>
<dbReference type="PRINTS" id="PR00344">
    <property type="entry name" value="BCTRLSENSOR"/>
</dbReference>
<dbReference type="SMART" id="SM00387">
    <property type="entry name" value="HATPase_c"/>
    <property type="match status" value="1"/>
</dbReference>
<dbReference type="SMART" id="SM00388">
    <property type="entry name" value="HisKA"/>
    <property type="match status" value="1"/>
</dbReference>
<dbReference type="PANTHER" id="PTHR43047">
    <property type="entry name" value="TWO-COMPONENT HISTIDINE PROTEIN KINASE"/>
    <property type="match status" value="1"/>
</dbReference>
<keyword evidence="4" id="KW-0808">Transferase</keyword>
<dbReference type="Pfam" id="PF02518">
    <property type="entry name" value="HATPase_c"/>
    <property type="match status" value="1"/>
</dbReference>
<dbReference type="GO" id="GO:0009927">
    <property type="term" value="F:histidine phosphotransfer kinase activity"/>
    <property type="evidence" value="ECO:0007669"/>
    <property type="project" value="TreeGrafter"/>
</dbReference>
<keyword evidence="3 6" id="KW-0597">Phosphoprotein</keyword>
<dbReference type="Pfam" id="PF00512">
    <property type="entry name" value="HisKA"/>
    <property type="match status" value="1"/>
</dbReference>
<dbReference type="InterPro" id="IPR005467">
    <property type="entry name" value="His_kinase_dom"/>
</dbReference>
<gene>
    <name evidence="9" type="ORF">NLF92_07210</name>
</gene>
<dbReference type="GO" id="GO:0005886">
    <property type="term" value="C:plasma membrane"/>
    <property type="evidence" value="ECO:0007669"/>
    <property type="project" value="TreeGrafter"/>
</dbReference>
<dbReference type="CDD" id="cd16922">
    <property type="entry name" value="HATPase_EvgS-ArcB-TorS-like"/>
    <property type="match status" value="1"/>
</dbReference>
<dbReference type="InterPro" id="IPR001789">
    <property type="entry name" value="Sig_transdc_resp-reg_receiver"/>
</dbReference>
<dbReference type="Gene3D" id="3.40.50.2300">
    <property type="match status" value="1"/>
</dbReference>
<dbReference type="SUPFAM" id="SSF55874">
    <property type="entry name" value="ATPase domain of HSP90 chaperone/DNA topoisomerase II/histidine kinase"/>
    <property type="match status" value="1"/>
</dbReference>
<reference evidence="9" key="1">
    <citation type="submission" date="2022-07" db="EMBL/GenBank/DDBJ databases">
        <title>Characterization of the Novel Bacterium Alteromonas immobilis LMIT006 and Alteromonas gregis LMIT007.</title>
        <authorList>
            <person name="Lin X."/>
        </authorList>
    </citation>
    <scope>NUCLEOTIDE SEQUENCE</scope>
    <source>
        <strain evidence="9">LMIT007</strain>
    </source>
</reference>
<dbReference type="CDD" id="cd00082">
    <property type="entry name" value="HisKA"/>
    <property type="match status" value="1"/>
</dbReference>
<evidence type="ECO:0000313" key="9">
    <source>
        <dbReference type="EMBL" id="MCP3428732.1"/>
    </source>
</evidence>
<evidence type="ECO:0000259" key="8">
    <source>
        <dbReference type="PROSITE" id="PS50110"/>
    </source>
</evidence>
<feature type="domain" description="Response regulatory" evidence="8">
    <location>
        <begin position="652"/>
        <end position="770"/>
    </location>
</feature>
<dbReference type="Gene3D" id="3.30.565.10">
    <property type="entry name" value="Histidine kinase-like ATPase, C-terminal domain"/>
    <property type="match status" value="1"/>
</dbReference>
<dbReference type="EMBL" id="JANATA010000010">
    <property type="protein sequence ID" value="MCP3428732.1"/>
    <property type="molecule type" value="Genomic_DNA"/>
</dbReference>
<dbReference type="Pfam" id="PF00072">
    <property type="entry name" value="Response_reg"/>
    <property type="match status" value="1"/>
</dbReference>